<dbReference type="InterPro" id="IPR003961">
    <property type="entry name" value="FN3_dom"/>
</dbReference>
<dbReference type="InterPro" id="IPR013783">
    <property type="entry name" value="Ig-like_fold"/>
</dbReference>
<protein>
    <submittedName>
        <fullName evidence="9">Secreted protein (Por secretion system target)</fullName>
    </submittedName>
    <submittedName>
        <fullName evidence="8">T9SS C-terminal target domain-containing protein</fullName>
    </submittedName>
</protein>
<dbReference type="NCBIfam" id="TIGR04183">
    <property type="entry name" value="Por_Secre_tail"/>
    <property type="match status" value="1"/>
</dbReference>
<dbReference type="OrthoDB" id="5485925at2"/>
<evidence type="ECO:0000256" key="5">
    <source>
        <dbReference type="SAM" id="SignalP"/>
    </source>
</evidence>
<evidence type="ECO:0000256" key="3">
    <source>
        <dbReference type="ARBA" id="ARBA00022729"/>
    </source>
</evidence>
<feature type="domain" description="LTD" evidence="7">
    <location>
        <begin position="363"/>
        <end position="498"/>
    </location>
</feature>
<dbReference type="InterPro" id="IPR001322">
    <property type="entry name" value="Lamin_tail_dom"/>
</dbReference>
<dbReference type="EMBL" id="SOQW01000002">
    <property type="protein sequence ID" value="TDX93383.1"/>
    <property type="molecule type" value="Genomic_DNA"/>
</dbReference>
<dbReference type="PROSITE" id="PS50853">
    <property type="entry name" value="FN3"/>
    <property type="match status" value="1"/>
</dbReference>
<evidence type="ECO:0000256" key="4">
    <source>
        <dbReference type="ARBA" id="ARBA00022801"/>
    </source>
</evidence>
<keyword evidence="3 5" id="KW-0732">Signal</keyword>
<keyword evidence="4" id="KW-0378">Hydrolase</keyword>
<dbReference type="InterPro" id="IPR036415">
    <property type="entry name" value="Lamin_tail_dom_sf"/>
</dbReference>
<evidence type="ECO:0000313" key="9">
    <source>
        <dbReference type="EMBL" id="TDX93383.1"/>
    </source>
</evidence>
<comment type="caution">
    <text evidence="8">The sequence shown here is derived from an EMBL/GenBank/DDBJ whole genome shotgun (WGS) entry which is preliminary data.</text>
</comment>
<dbReference type="InterPro" id="IPR044925">
    <property type="entry name" value="His-Me_finger_sf"/>
</dbReference>
<evidence type="ECO:0000259" key="7">
    <source>
        <dbReference type="PROSITE" id="PS51841"/>
    </source>
</evidence>
<dbReference type="Gene3D" id="2.60.40.10">
    <property type="entry name" value="Immunoglobulins"/>
    <property type="match status" value="1"/>
</dbReference>
<dbReference type="PANTHER" id="PTHR33607">
    <property type="entry name" value="ENDONUCLEASE-1"/>
    <property type="match status" value="1"/>
</dbReference>
<evidence type="ECO:0000256" key="2">
    <source>
        <dbReference type="ARBA" id="ARBA00022722"/>
    </source>
</evidence>
<dbReference type="Pfam" id="PF04231">
    <property type="entry name" value="Endonuclease_1"/>
    <property type="match status" value="1"/>
</dbReference>
<organism evidence="8 10">
    <name type="scientific">Chryseobacterium daecheongense</name>
    <dbReference type="NCBI Taxonomy" id="192389"/>
    <lineage>
        <taxon>Bacteria</taxon>
        <taxon>Pseudomonadati</taxon>
        <taxon>Bacteroidota</taxon>
        <taxon>Flavobacteriia</taxon>
        <taxon>Flavobacteriales</taxon>
        <taxon>Weeksellaceae</taxon>
        <taxon>Chryseobacterium group</taxon>
        <taxon>Chryseobacterium</taxon>
    </lineage>
</organism>
<reference evidence="8 10" key="1">
    <citation type="submission" date="2018-11" db="EMBL/GenBank/DDBJ databases">
        <title>Proposal to divide the Flavobacteriaceae and reorganize its genera based on Amino Acid Identity values calculated from whole genome sequences.</title>
        <authorList>
            <person name="Nicholson A.C."/>
            <person name="Gulvik C.A."/>
            <person name="Whitney A.M."/>
            <person name="Humrighouse B.W."/>
            <person name="Bell M."/>
            <person name="Holmes B."/>
            <person name="Steigerwalt A."/>
            <person name="Villarma A."/>
            <person name="Sheth M."/>
            <person name="Batra D."/>
            <person name="Pryor J."/>
            <person name="Bernardet J.-F."/>
            <person name="Hugo C."/>
            <person name="Kampfer P."/>
            <person name="Newman J."/>
            <person name="Mcquiston J.R."/>
        </authorList>
    </citation>
    <scope>NUCLEOTIDE SEQUENCE [LARGE SCALE GENOMIC DNA]</scope>
    <source>
        <strain evidence="8 10">DSM 15235</strain>
    </source>
</reference>
<dbReference type="SUPFAM" id="SSF49265">
    <property type="entry name" value="Fibronectin type III"/>
    <property type="match status" value="1"/>
</dbReference>
<dbReference type="PROSITE" id="PS51841">
    <property type="entry name" value="LTD"/>
    <property type="match status" value="1"/>
</dbReference>
<reference evidence="9 11" key="2">
    <citation type="submission" date="2019-03" db="EMBL/GenBank/DDBJ databases">
        <title>Genomic Encyclopedia of Archaeal and Bacterial Type Strains, Phase II (KMG-II): from individual species to whole genera.</title>
        <authorList>
            <person name="Goeker M."/>
        </authorList>
    </citation>
    <scope>NUCLEOTIDE SEQUENCE [LARGE SCALE GENOMIC DNA]</scope>
    <source>
        <strain evidence="9 11">DSM 15235</strain>
    </source>
</reference>
<sequence>MKRILFSFLLCFTLINAFAQIPAGYYNGTTGLTGYSLKTKLSQIITAGHNDQGYNGLWTGYQTTDRDYYYENNGKVLDMYSENPNGADPYEYTIISDQCGSYSGEGVCYNREHTVPQSLFNSANPMHNDIHFIPPTDGKVNGMRSDYPYGVVTNPTWTSQNGSKLGPNTTPGYSGTAFEPINAFKGDIARMIFYFVTRYQNQVPGFTSGNMLDGTTTRSLTQWELGVLLAWHDADPVSQREIDRNNAAYAFQGNRNPYIDHPEWVHEVWGYVNTTPDTTPPTTPLNLAASNITGSTATITWTASTDNIAVTGYNIYVNGILYGSSGTNSINISGLNPNTTYQVTVVATDAAGNVSPTSAPLDFTTTNTPPSGGSSNELYISEYVEGSGNNKAIELTNATLDPIDLSNYSIKKQSNGSGAWVNEVTLTGTLQPSSAFVITNSGAAFTCTFTSNLTLGGSPLDFNGNDPVGLFKNGVLIDIVGTFNGGSANFAADVTLRRNVSNPSTTFSLSQWNSFPQNTCDNLGIINPNAVLGTHEVQKITGFSIYPNPVKNNELFVKGSSLTTISRAEIYDMSGALIQVIANPFKNSDKITLRNVTKGNYILKAGNNTAKFIVE</sequence>
<dbReference type="Proteomes" id="UP000269375">
    <property type="component" value="Unassembled WGS sequence"/>
</dbReference>
<dbReference type="CDD" id="cd00063">
    <property type="entry name" value="FN3"/>
    <property type="match status" value="1"/>
</dbReference>
<feature type="signal peptide" evidence="5">
    <location>
        <begin position="1"/>
        <end position="19"/>
    </location>
</feature>
<keyword evidence="2" id="KW-0540">Nuclease</keyword>
<dbReference type="Pfam" id="PF00932">
    <property type="entry name" value="LTD"/>
    <property type="match status" value="1"/>
</dbReference>
<evidence type="ECO:0000313" key="11">
    <source>
        <dbReference type="Proteomes" id="UP000295709"/>
    </source>
</evidence>
<dbReference type="GO" id="GO:0016787">
    <property type="term" value="F:hydrolase activity"/>
    <property type="evidence" value="ECO:0007669"/>
    <property type="project" value="UniProtKB-KW"/>
</dbReference>
<evidence type="ECO:0000259" key="6">
    <source>
        <dbReference type="PROSITE" id="PS50853"/>
    </source>
</evidence>
<dbReference type="InterPro" id="IPR007346">
    <property type="entry name" value="Endonuclease-I"/>
</dbReference>
<proteinExistence type="inferred from homology"/>
<evidence type="ECO:0000313" key="8">
    <source>
        <dbReference type="EMBL" id="ROH97469.1"/>
    </source>
</evidence>
<name>A0A3N0VXC7_9FLAO</name>
<dbReference type="Pfam" id="PF00041">
    <property type="entry name" value="fn3"/>
    <property type="match status" value="1"/>
</dbReference>
<feature type="chain" id="PRO_5017955134" evidence="5">
    <location>
        <begin position="20"/>
        <end position="615"/>
    </location>
</feature>
<dbReference type="GO" id="GO:0004518">
    <property type="term" value="F:nuclease activity"/>
    <property type="evidence" value="ECO:0007669"/>
    <property type="project" value="UniProtKB-KW"/>
</dbReference>
<dbReference type="SMART" id="SM00060">
    <property type="entry name" value="FN3"/>
    <property type="match status" value="1"/>
</dbReference>
<dbReference type="SUPFAM" id="SSF74853">
    <property type="entry name" value="Lamin A/C globular tail domain"/>
    <property type="match status" value="1"/>
</dbReference>
<dbReference type="InterPro" id="IPR036116">
    <property type="entry name" value="FN3_sf"/>
</dbReference>
<dbReference type="AlphaFoldDB" id="A0A3N0VXC7"/>
<dbReference type="InterPro" id="IPR026444">
    <property type="entry name" value="Secre_tail"/>
</dbReference>
<keyword evidence="11" id="KW-1185">Reference proteome</keyword>
<dbReference type="Proteomes" id="UP000295709">
    <property type="component" value="Unassembled WGS sequence"/>
</dbReference>
<accession>A0A3N0VXC7</accession>
<dbReference type="SUPFAM" id="SSF54060">
    <property type="entry name" value="His-Me finger endonucleases"/>
    <property type="match status" value="1"/>
</dbReference>
<gene>
    <name evidence="9" type="ORF">BCF50_2361</name>
    <name evidence="8" type="ORF">EGI05_08700</name>
</gene>
<evidence type="ECO:0000256" key="1">
    <source>
        <dbReference type="ARBA" id="ARBA00006429"/>
    </source>
</evidence>
<dbReference type="PANTHER" id="PTHR33607:SF2">
    <property type="entry name" value="ENDONUCLEASE-1"/>
    <property type="match status" value="1"/>
</dbReference>
<dbReference type="Pfam" id="PF18962">
    <property type="entry name" value="Por_Secre_tail"/>
    <property type="match status" value="1"/>
</dbReference>
<dbReference type="EMBL" id="RJTX01000002">
    <property type="protein sequence ID" value="ROH97469.1"/>
    <property type="molecule type" value="Genomic_DNA"/>
</dbReference>
<comment type="similarity">
    <text evidence="1">Belongs to the EndA/NucM nuclease family.</text>
</comment>
<dbReference type="RefSeq" id="WP_123262691.1">
    <property type="nucleotide sequence ID" value="NZ_RJTX01000002.1"/>
</dbReference>
<evidence type="ECO:0000313" key="10">
    <source>
        <dbReference type="Proteomes" id="UP000269375"/>
    </source>
</evidence>
<feature type="domain" description="Fibronectin type-III" evidence="6">
    <location>
        <begin position="283"/>
        <end position="371"/>
    </location>
</feature>